<dbReference type="Proteomes" id="UP000238322">
    <property type="component" value="Unassembled WGS sequence"/>
</dbReference>
<dbReference type="AlphaFoldDB" id="A0A2S8F8K6"/>
<gene>
    <name evidence="1" type="ORF">C5Y83_28185</name>
</gene>
<organism evidence="1 2">
    <name type="scientific">Blastopirellula marina</name>
    <dbReference type="NCBI Taxonomy" id="124"/>
    <lineage>
        <taxon>Bacteria</taxon>
        <taxon>Pseudomonadati</taxon>
        <taxon>Planctomycetota</taxon>
        <taxon>Planctomycetia</taxon>
        <taxon>Pirellulales</taxon>
        <taxon>Pirellulaceae</taxon>
        <taxon>Blastopirellula</taxon>
    </lineage>
</organism>
<accession>A0A2S8F8K6</accession>
<reference evidence="1 2" key="1">
    <citation type="submission" date="2018-02" db="EMBL/GenBank/DDBJ databases">
        <title>Comparative genomes isolates from brazilian mangrove.</title>
        <authorList>
            <person name="Araujo J.E."/>
            <person name="Taketani R.G."/>
            <person name="Silva M.C.P."/>
            <person name="Loureco M.V."/>
            <person name="Andreote F.D."/>
        </authorList>
    </citation>
    <scope>NUCLEOTIDE SEQUENCE [LARGE SCALE GENOMIC DNA]</scope>
    <source>
        <strain evidence="1 2">Hex-1 MGV</strain>
    </source>
</reference>
<evidence type="ECO:0000313" key="2">
    <source>
        <dbReference type="Proteomes" id="UP000238322"/>
    </source>
</evidence>
<dbReference type="EMBL" id="PUHY01000016">
    <property type="protein sequence ID" value="PQO28492.1"/>
    <property type="molecule type" value="Genomic_DNA"/>
</dbReference>
<evidence type="ECO:0000313" key="1">
    <source>
        <dbReference type="EMBL" id="PQO28492.1"/>
    </source>
</evidence>
<sequence>MNCTEIESRTDCEIVYIHGAVVSDLAKFLVPSVPWVWILGHRPNRYMQWWDATVPLNAKGTDFVGSVRGLCLDLQLPTADFLSLAADFDDHGLVLIQSNCRMPDTLSLDLVPESQQNGVLIQNGATLKMYLPHAIETAQVQSFTKGHLATIIGT</sequence>
<protein>
    <submittedName>
        <fullName evidence="1">Uncharacterized protein</fullName>
    </submittedName>
</protein>
<name>A0A2S8F8K6_9BACT</name>
<proteinExistence type="predicted"/>
<comment type="caution">
    <text evidence="1">The sequence shown here is derived from an EMBL/GenBank/DDBJ whole genome shotgun (WGS) entry which is preliminary data.</text>
</comment>